<dbReference type="SUPFAM" id="SSF49879">
    <property type="entry name" value="SMAD/FHA domain"/>
    <property type="match status" value="1"/>
</dbReference>
<dbReference type="GO" id="GO:0006171">
    <property type="term" value="P:cAMP biosynthetic process"/>
    <property type="evidence" value="ECO:0007669"/>
    <property type="project" value="TreeGrafter"/>
</dbReference>
<evidence type="ECO:0000259" key="1">
    <source>
        <dbReference type="PROSITE" id="PS50006"/>
    </source>
</evidence>
<dbReference type="RefSeq" id="WP_085935774.1">
    <property type="nucleotide sequence ID" value="NZ_FUWJ01000006.1"/>
</dbReference>
<name>A0A1T4RVQ7_9HYPH</name>
<dbReference type="InterPro" id="IPR008984">
    <property type="entry name" value="SMAD_FHA_dom_sf"/>
</dbReference>
<feature type="domain" description="Guanylate cyclase" evidence="2">
    <location>
        <begin position="7"/>
        <end position="124"/>
    </location>
</feature>
<protein>
    <submittedName>
        <fullName evidence="3">Adenylate cyclase, class 3</fullName>
    </submittedName>
</protein>
<dbReference type="PROSITE" id="PS50125">
    <property type="entry name" value="GUANYLATE_CYCLASE_2"/>
    <property type="match status" value="1"/>
</dbReference>
<dbReference type="CDD" id="cd00060">
    <property type="entry name" value="FHA"/>
    <property type="match status" value="1"/>
</dbReference>
<feature type="domain" description="FHA" evidence="1">
    <location>
        <begin position="227"/>
        <end position="277"/>
    </location>
</feature>
<accession>A0A1T4RVQ7</accession>
<dbReference type="CDD" id="cd07302">
    <property type="entry name" value="CHD"/>
    <property type="match status" value="1"/>
</dbReference>
<dbReference type="SMART" id="SM00240">
    <property type="entry name" value="FHA"/>
    <property type="match status" value="1"/>
</dbReference>
<dbReference type="Pfam" id="PF00498">
    <property type="entry name" value="FHA"/>
    <property type="match status" value="1"/>
</dbReference>
<dbReference type="Gene3D" id="2.60.200.20">
    <property type="match status" value="1"/>
</dbReference>
<dbReference type="PANTHER" id="PTHR43081">
    <property type="entry name" value="ADENYLATE CYCLASE, TERMINAL-DIFFERENTIATION SPECIFIC-RELATED"/>
    <property type="match status" value="1"/>
</dbReference>
<dbReference type="STRING" id="225324.SAMN02745126_04084"/>
<dbReference type="Gene3D" id="3.30.70.1230">
    <property type="entry name" value="Nucleotide cyclase"/>
    <property type="match status" value="1"/>
</dbReference>
<dbReference type="SUPFAM" id="SSF55073">
    <property type="entry name" value="Nucleotide cyclase"/>
    <property type="match status" value="1"/>
</dbReference>
<dbReference type="OrthoDB" id="9807521at2"/>
<evidence type="ECO:0000313" key="3">
    <source>
        <dbReference type="EMBL" id="SKA19967.1"/>
    </source>
</evidence>
<dbReference type="InterPro" id="IPR050697">
    <property type="entry name" value="Adenylyl/Guanylyl_Cyclase_3/4"/>
</dbReference>
<dbReference type="Pfam" id="PF00211">
    <property type="entry name" value="Guanylate_cyc"/>
    <property type="match status" value="1"/>
</dbReference>
<proteinExistence type="predicted"/>
<evidence type="ECO:0000313" key="4">
    <source>
        <dbReference type="Proteomes" id="UP000190092"/>
    </source>
</evidence>
<dbReference type="Proteomes" id="UP000190092">
    <property type="component" value="Unassembled WGS sequence"/>
</dbReference>
<keyword evidence="4" id="KW-1185">Reference proteome</keyword>
<dbReference type="AlphaFoldDB" id="A0A1T4RVQ7"/>
<evidence type="ECO:0000259" key="2">
    <source>
        <dbReference type="PROSITE" id="PS50125"/>
    </source>
</evidence>
<gene>
    <name evidence="3" type="ORF">SAMN02745126_04084</name>
</gene>
<dbReference type="PANTHER" id="PTHR43081:SF19">
    <property type="entry name" value="PH-SENSITIVE ADENYLATE CYCLASE RV1264"/>
    <property type="match status" value="1"/>
</dbReference>
<dbReference type="InterPro" id="IPR000253">
    <property type="entry name" value="FHA_dom"/>
</dbReference>
<dbReference type="InterPro" id="IPR001054">
    <property type="entry name" value="A/G_cyclase"/>
</dbReference>
<sequence>MQRRLAAIVHADLAGFTRMMEGAETRTFRHLKSAQTDVWRPAIVAGGGRLVGTAGDAMLAEFGSAVGAVSAGIDIQERMARFNDGLDENQRMLFRIGIHLGEVIVDEEDQNIFGDGVNLAARIQAMAEPGGIAVSRAVRDVTELRIDYTFVDAGEHKLKNVSRPVHIYHVRSAEPAQQAGATVCLSSKTTTRILPQITLRFEGANSTGQKYSFDVALDKLMALPHGMVIGRSADQCELVIPHATVSRRHARLALKGDALQIEDLGSTNGTAVNGTLVVASAPVSLQTGSRLKVGDVELSIRQL</sequence>
<dbReference type="EMBL" id="FUWJ01000006">
    <property type="protein sequence ID" value="SKA19967.1"/>
    <property type="molecule type" value="Genomic_DNA"/>
</dbReference>
<dbReference type="GO" id="GO:0004016">
    <property type="term" value="F:adenylate cyclase activity"/>
    <property type="evidence" value="ECO:0007669"/>
    <property type="project" value="UniProtKB-ARBA"/>
</dbReference>
<dbReference type="GO" id="GO:0035556">
    <property type="term" value="P:intracellular signal transduction"/>
    <property type="evidence" value="ECO:0007669"/>
    <property type="project" value="InterPro"/>
</dbReference>
<dbReference type="InterPro" id="IPR029787">
    <property type="entry name" value="Nucleotide_cyclase"/>
</dbReference>
<organism evidence="3 4">
    <name type="scientific">Enhydrobacter aerosaccus</name>
    <dbReference type="NCBI Taxonomy" id="225324"/>
    <lineage>
        <taxon>Bacteria</taxon>
        <taxon>Pseudomonadati</taxon>
        <taxon>Pseudomonadota</taxon>
        <taxon>Alphaproteobacteria</taxon>
        <taxon>Hyphomicrobiales</taxon>
        <taxon>Enhydrobacter</taxon>
    </lineage>
</organism>
<reference evidence="4" key="1">
    <citation type="submission" date="2017-02" db="EMBL/GenBank/DDBJ databases">
        <authorList>
            <person name="Varghese N."/>
            <person name="Submissions S."/>
        </authorList>
    </citation>
    <scope>NUCLEOTIDE SEQUENCE [LARGE SCALE GENOMIC DNA]</scope>
    <source>
        <strain evidence="4">ATCC 27094</strain>
    </source>
</reference>
<dbReference type="PROSITE" id="PS50006">
    <property type="entry name" value="FHA_DOMAIN"/>
    <property type="match status" value="1"/>
</dbReference>